<dbReference type="PROSITE" id="PS51128">
    <property type="entry name" value="ZF_DKSA_2"/>
    <property type="match status" value="1"/>
</dbReference>
<dbReference type="SUPFAM" id="SSF109635">
    <property type="entry name" value="DnaK suppressor protein DksA, alpha-hairpin domain"/>
    <property type="match status" value="1"/>
</dbReference>
<evidence type="ECO:0000259" key="6">
    <source>
        <dbReference type="Pfam" id="PF01258"/>
    </source>
</evidence>
<keyword evidence="1" id="KW-0479">Metal-binding</keyword>
<evidence type="ECO:0000256" key="1">
    <source>
        <dbReference type="ARBA" id="ARBA00022723"/>
    </source>
</evidence>
<dbReference type="GO" id="GO:0008270">
    <property type="term" value="F:zinc ion binding"/>
    <property type="evidence" value="ECO:0007669"/>
    <property type="project" value="UniProtKB-KW"/>
</dbReference>
<evidence type="ECO:0000313" key="8">
    <source>
        <dbReference type="Proteomes" id="UP000216225"/>
    </source>
</evidence>
<feature type="region of interest" description="Disordered" evidence="5">
    <location>
        <begin position="40"/>
        <end position="69"/>
    </location>
</feature>
<dbReference type="InterPro" id="IPR000962">
    <property type="entry name" value="Znf_DskA_TraR"/>
</dbReference>
<accession>A0A420KB89</accession>
<proteinExistence type="predicted"/>
<evidence type="ECO:0000313" key="7">
    <source>
        <dbReference type="EMBL" id="RKJ96476.1"/>
    </source>
</evidence>
<gene>
    <name evidence="7" type="ORF">CE154_010615</name>
</gene>
<dbReference type="Pfam" id="PF01258">
    <property type="entry name" value="zf-dskA_traR"/>
    <property type="match status" value="1"/>
</dbReference>
<comment type="caution">
    <text evidence="7">The sequence shown here is derived from an EMBL/GenBank/DDBJ whole genome shotgun (WGS) entry which is preliminary data.</text>
</comment>
<dbReference type="PANTHER" id="PTHR33823:SF4">
    <property type="entry name" value="GENERAL STRESS PROTEIN 16O"/>
    <property type="match status" value="1"/>
</dbReference>
<dbReference type="Gene3D" id="1.20.120.910">
    <property type="entry name" value="DksA, coiled-coil domain"/>
    <property type="match status" value="1"/>
</dbReference>
<evidence type="ECO:0000256" key="3">
    <source>
        <dbReference type="ARBA" id="ARBA00022833"/>
    </source>
</evidence>
<dbReference type="Proteomes" id="UP000216225">
    <property type="component" value="Unassembled WGS sequence"/>
</dbReference>
<feature type="zinc finger region" description="dksA C4-type" evidence="4">
    <location>
        <begin position="96"/>
        <end position="120"/>
    </location>
</feature>
<feature type="domain" description="Zinc finger DksA/TraR C4-type" evidence="6">
    <location>
        <begin position="91"/>
        <end position="125"/>
    </location>
</feature>
<sequence length="130" mass="13664">MNTTALTDPQREQLRALLEQRKAELLAELGEVQRDTLAVARTAGSAEAEPPGSPRDQANSMASSMVRDAEAARDHAELVAVRAALARLADGSYGECMDCGQGVGLARLLAQPAAARCIACQSKAEAHGQH</sequence>
<keyword evidence="2" id="KW-0863">Zinc-finger</keyword>
<protein>
    <submittedName>
        <fullName evidence="7">TraR/DksA family transcriptional regulator</fullName>
    </submittedName>
</protein>
<name>A0A420KB89_9BURK</name>
<dbReference type="PANTHER" id="PTHR33823">
    <property type="entry name" value="RNA POLYMERASE-BINDING TRANSCRIPTION FACTOR DKSA-RELATED"/>
    <property type="match status" value="1"/>
</dbReference>
<dbReference type="RefSeq" id="WP_094438043.1">
    <property type="nucleotide sequence ID" value="NZ_AP024172.1"/>
</dbReference>
<organism evidence="7 8">
    <name type="scientific">Alicycliphilus denitrificans</name>
    <dbReference type="NCBI Taxonomy" id="179636"/>
    <lineage>
        <taxon>Bacteria</taxon>
        <taxon>Pseudomonadati</taxon>
        <taxon>Pseudomonadota</taxon>
        <taxon>Betaproteobacteria</taxon>
        <taxon>Burkholderiales</taxon>
        <taxon>Comamonadaceae</taxon>
        <taxon>Alicycliphilus</taxon>
    </lineage>
</organism>
<evidence type="ECO:0000256" key="4">
    <source>
        <dbReference type="PROSITE-ProRule" id="PRU00510"/>
    </source>
</evidence>
<dbReference type="AlphaFoldDB" id="A0A420KB89"/>
<evidence type="ECO:0000256" key="2">
    <source>
        <dbReference type="ARBA" id="ARBA00022771"/>
    </source>
</evidence>
<dbReference type="EMBL" id="NKDB02000002">
    <property type="protein sequence ID" value="RKJ96476.1"/>
    <property type="molecule type" value="Genomic_DNA"/>
</dbReference>
<dbReference type="SUPFAM" id="SSF57716">
    <property type="entry name" value="Glucocorticoid receptor-like (DNA-binding domain)"/>
    <property type="match status" value="1"/>
</dbReference>
<dbReference type="InterPro" id="IPR037187">
    <property type="entry name" value="DnaK_N"/>
</dbReference>
<evidence type="ECO:0000256" key="5">
    <source>
        <dbReference type="SAM" id="MobiDB-lite"/>
    </source>
</evidence>
<reference evidence="7 8" key="1">
    <citation type="submission" date="2018-09" db="EMBL/GenBank/DDBJ databases">
        <title>Genome comparison of Alicycliphilus sp. BQ1, a polyurethanolytic bacterium, with its closest phylogenetic relatives Alicycliphilus denitrificans BC and K601, unable to attack polyurethane.</title>
        <authorList>
            <person name="Loza-Tavera H."/>
            <person name="Lozano L."/>
            <person name="Cevallos M."/>
            <person name="Maya-Lucas O."/>
            <person name="Garcia-Mena J."/>
            <person name="Hernandez J."/>
        </authorList>
    </citation>
    <scope>NUCLEOTIDE SEQUENCE [LARGE SCALE GENOMIC DNA]</scope>
    <source>
        <strain evidence="7 8">BQ1</strain>
    </source>
</reference>
<keyword evidence="3" id="KW-0862">Zinc</keyword>